<dbReference type="STRING" id="95161.SAMN05660874_00163"/>
<dbReference type="AlphaFoldDB" id="A0A1I6NV77"/>
<dbReference type="PROSITE" id="PS00197">
    <property type="entry name" value="2FE2S_FER_1"/>
    <property type="match status" value="1"/>
</dbReference>
<protein>
    <submittedName>
        <fullName evidence="8">Carbon-monoxide dehydrogenase small subunit</fullName>
    </submittedName>
</protein>
<evidence type="ECO:0000313" key="8">
    <source>
        <dbReference type="EMBL" id="SFS31862.1"/>
    </source>
</evidence>
<keyword evidence="2" id="KW-0479">Metal-binding</keyword>
<evidence type="ECO:0000256" key="2">
    <source>
        <dbReference type="ARBA" id="ARBA00022723"/>
    </source>
</evidence>
<dbReference type="Gene3D" id="3.10.20.30">
    <property type="match status" value="1"/>
</dbReference>
<dbReference type="EMBL" id="FOZX01000001">
    <property type="protein sequence ID" value="SFS31862.1"/>
    <property type="molecule type" value="Genomic_DNA"/>
</dbReference>
<dbReference type="PANTHER" id="PTHR44379:SF5">
    <property type="entry name" value="OXIDOREDUCTASE WITH IRON-SULFUR SUBUNIT"/>
    <property type="match status" value="1"/>
</dbReference>
<dbReference type="InterPro" id="IPR051452">
    <property type="entry name" value="Diverse_Oxidoreductases"/>
</dbReference>
<keyword evidence="4" id="KW-0408">Iron</keyword>
<dbReference type="GO" id="GO:0046872">
    <property type="term" value="F:metal ion binding"/>
    <property type="evidence" value="ECO:0007669"/>
    <property type="project" value="UniProtKB-KW"/>
</dbReference>
<dbReference type="Pfam" id="PF01799">
    <property type="entry name" value="Fer2_2"/>
    <property type="match status" value="1"/>
</dbReference>
<sequence length="165" mass="17346">MTSEELGDAQDVDITVNGVAHRVTVPGHRTLLEALREDVGLTGTKSCCAEGECGACTVLLDGRAVNACLVLCAEVAGHEVTTIEGLCADGPTDLQEEFLNAGAVQCGFCIPGQVMSAEHLLRTTPQPSEPEIRDALSGNLCRCAGYQRIVRAVQATAVRRAVSHD</sequence>
<dbReference type="Gene3D" id="1.10.150.120">
    <property type="entry name" value="[2Fe-2S]-binding domain"/>
    <property type="match status" value="1"/>
</dbReference>
<dbReference type="FunFam" id="3.10.20.30:FF:000020">
    <property type="entry name" value="Xanthine dehydrogenase iron-sulfur subunit"/>
    <property type="match status" value="1"/>
</dbReference>
<evidence type="ECO:0000259" key="7">
    <source>
        <dbReference type="PROSITE" id="PS51085"/>
    </source>
</evidence>
<evidence type="ECO:0000313" key="9">
    <source>
        <dbReference type="Proteomes" id="UP000198852"/>
    </source>
</evidence>
<proteinExistence type="predicted"/>
<dbReference type="PANTHER" id="PTHR44379">
    <property type="entry name" value="OXIDOREDUCTASE WITH IRON-SULFUR SUBUNIT"/>
    <property type="match status" value="1"/>
</dbReference>
<accession>A0A1I6NV77</accession>
<dbReference type="PROSITE" id="PS51085">
    <property type="entry name" value="2FE2S_FER_2"/>
    <property type="match status" value="1"/>
</dbReference>
<gene>
    <name evidence="8" type="ORF">SAMN05660874_00163</name>
</gene>
<evidence type="ECO:0000256" key="1">
    <source>
        <dbReference type="ARBA" id="ARBA00022714"/>
    </source>
</evidence>
<name>A0A1I6NV77_9PSEU</name>
<dbReference type="Pfam" id="PF00111">
    <property type="entry name" value="Fer2"/>
    <property type="match status" value="1"/>
</dbReference>
<evidence type="ECO:0000256" key="3">
    <source>
        <dbReference type="ARBA" id="ARBA00023002"/>
    </source>
</evidence>
<keyword evidence="9" id="KW-1185">Reference proteome</keyword>
<dbReference type="InterPro" id="IPR036884">
    <property type="entry name" value="2Fe-2S-bd_dom_sf"/>
</dbReference>
<keyword evidence="3" id="KW-0560">Oxidoreductase</keyword>
<dbReference type="SUPFAM" id="SSF54292">
    <property type="entry name" value="2Fe-2S ferredoxin-like"/>
    <property type="match status" value="1"/>
</dbReference>
<organism evidence="8 9">
    <name type="scientific">Saccharopolyspora flava</name>
    <dbReference type="NCBI Taxonomy" id="95161"/>
    <lineage>
        <taxon>Bacteria</taxon>
        <taxon>Bacillati</taxon>
        <taxon>Actinomycetota</taxon>
        <taxon>Actinomycetes</taxon>
        <taxon>Pseudonocardiales</taxon>
        <taxon>Pseudonocardiaceae</taxon>
        <taxon>Saccharopolyspora</taxon>
    </lineage>
</organism>
<reference evidence="9" key="1">
    <citation type="submission" date="2016-10" db="EMBL/GenBank/DDBJ databases">
        <authorList>
            <person name="Varghese N."/>
            <person name="Submissions S."/>
        </authorList>
    </citation>
    <scope>NUCLEOTIDE SEQUENCE [LARGE SCALE GENOMIC DNA]</scope>
    <source>
        <strain evidence="9">DSM 44771</strain>
    </source>
</reference>
<dbReference type="GO" id="GO:0016491">
    <property type="term" value="F:oxidoreductase activity"/>
    <property type="evidence" value="ECO:0007669"/>
    <property type="project" value="UniProtKB-KW"/>
</dbReference>
<dbReference type="InterPro" id="IPR001041">
    <property type="entry name" value="2Fe-2S_ferredoxin-type"/>
</dbReference>
<dbReference type="RefSeq" id="WP_093412940.1">
    <property type="nucleotide sequence ID" value="NZ_FOZX01000001.1"/>
</dbReference>
<keyword evidence="1" id="KW-0001">2Fe-2S</keyword>
<evidence type="ECO:0000256" key="6">
    <source>
        <dbReference type="ARBA" id="ARBA00060707"/>
    </source>
</evidence>
<dbReference type="InterPro" id="IPR002888">
    <property type="entry name" value="2Fe-2S-bd"/>
</dbReference>
<feature type="domain" description="2Fe-2S ferredoxin-type" evidence="7">
    <location>
        <begin position="10"/>
        <end position="86"/>
    </location>
</feature>
<dbReference type="SUPFAM" id="SSF47741">
    <property type="entry name" value="CO dehydrogenase ISP C-domain like"/>
    <property type="match status" value="1"/>
</dbReference>
<dbReference type="InterPro" id="IPR006058">
    <property type="entry name" value="2Fe2S_fd_BS"/>
</dbReference>
<dbReference type="OrthoDB" id="159930at2"/>
<dbReference type="Proteomes" id="UP000198852">
    <property type="component" value="Unassembled WGS sequence"/>
</dbReference>
<comment type="pathway">
    <text evidence="6">Alkaloid degradation; nicotine degradation.</text>
</comment>
<evidence type="ECO:0000256" key="4">
    <source>
        <dbReference type="ARBA" id="ARBA00023004"/>
    </source>
</evidence>
<evidence type="ECO:0000256" key="5">
    <source>
        <dbReference type="ARBA" id="ARBA00023014"/>
    </source>
</evidence>
<dbReference type="GO" id="GO:0051537">
    <property type="term" value="F:2 iron, 2 sulfur cluster binding"/>
    <property type="evidence" value="ECO:0007669"/>
    <property type="project" value="UniProtKB-KW"/>
</dbReference>
<dbReference type="InterPro" id="IPR012675">
    <property type="entry name" value="Beta-grasp_dom_sf"/>
</dbReference>
<keyword evidence="5" id="KW-0411">Iron-sulfur</keyword>
<dbReference type="CDD" id="cd00207">
    <property type="entry name" value="fer2"/>
    <property type="match status" value="1"/>
</dbReference>
<dbReference type="InterPro" id="IPR036010">
    <property type="entry name" value="2Fe-2S_ferredoxin-like_sf"/>
</dbReference>